<evidence type="ECO:0000256" key="14">
    <source>
        <dbReference type="ARBA" id="ARBA00023136"/>
    </source>
</evidence>
<keyword evidence="6" id="KW-0813">Transport</keyword>
<sequence length="132" mass="14427">MHHRRFHAVKQPFCVVATGAIIIRHYVDYSSHVPQPGNTTNSNMAGIGAFLKNAWNKEPVVLAACAIGLLGQYISQTVTVPLVSPLTKYSGMMNAAVPYNYPVPVRDNGKMDDVPSHPCDPKGPNLDWIKSL</sequence>
<dbReference type="PANTHER" id="PTHR15221">
    <property type="entry name" value="NADH DEHYDROGENASE [UBIQUINONE] 1 ALPHA SUBCOMPLEX SUBUNIT 3"/>
    <property type="match status" value="1"/>
</dbReference>
<comment type="function">
    <text evidence="1">Accessory subunit of the mitochondrial membrane respiratory chain NADH dehydrogenase (Complex I), that is believed not to be involved in catalysis. Complex I functions in the transfer of electrons from NADH to the respiratory chain. The immediate electron acceptor for the enzyme is believed to be ubiquinone.</text>
</comment>
<evidence type="ECO:0000256" key="7">
    <source>
        <dbReference type="ARBA" id="ARBA00022660"/>
    </source>
</evidence>
<evidence type="ECO:0000256" key="3">
    <source>
        <dbReference type="ARBA" id="ARBA00008253"/>
    </source>
</evidence>
<dbReference type="GO" id="GO:0045271">
    <property type="term" value="C:respiratory chain complex I"/>
    <property type="evidence" value="ECO:0007669"/>
    <property type="project" value="InterPro"/>
</dbReference>
<evidence type="ECO:0000256" key="1">
    <source>
        <dbReference type="ARBA" id="ARBA00003195"/>
    </source>
</evidence>
<evidence type="ECO:0000313" key="18">
    <source>
        <dbReference type="Proteomes" id="UP000694402"/>
    </source>
</evidence>
<reference evidence="17" key="3">
    <citation type="submission" date="2025-09" db="UniProtKB">
        <authorList>
            <consortium name="Ensembl"/>
        </authorList>
    </citation>
    <scope>IDENTIFICATION</scope>
</reference>
<dbReference type="InterPro" id="IPR026626">
    <property type="entry name" value="NDUFA3"/>
</dbReference>
<evidence type="ECO:0000256" key="2">
    <source>
        <dbReference type="ARBA" id="ARBA00004434"/>
    </source>
</evidence>
<evidence type="ECO:0000313" key="17">
    <source>
        <dbReference type="Ensembl" id="ENSOTSP00005142418.1"/>
    </source>
</evidence>
<organism evidence="17 18">
    <name type="scientific">Oncorhynchus tshawytscha</name>
    <name type="common">Chinook salmon</name>
    <name type="synonym">Salmo tshawytscha</name>
    <dbReference type="NCBI Taxonomy" id="74940"/>
    <lineage>
        <taxon>Eukaryota</taxon>
        <taxon>Metazoa</taxon>
        <taxon>Chordata</taxon>
        <taxon>Craniata</taxon>
        <taxon>Vertebrata</taxon>
        <taxon>Euteleostomi</taxon>
        <taxon>Actinopterygii</taxon>
        <taxon>Neopterygii</taxon>
        <taxon>Teleostei</taxon>
        <taxon>Protacanthopterygii</taxon>
        <taxon>Salmoniformes</taxon>
        <taxon>Salmonidae</taxon>
        <taxon>Salmoninae</taxon>
        <taxon>Oncorhynchus</taxon>
    </lineage>
</organism>
<evidence type="ECO:0000256" key="10">
    <source>
        <dbReference type="ARBA" id="ARBA00022982"/>
    </source>
</evidence>
<dbReference type="GO" id="GO:0005743">
    <property type="term" value="C:mitochondrial inner membrane"/>
    <property type="evidence" value="ECO:0007669"/>
    <property type="project" value="UniProtKB-SubCell"/>
</dbReference>
<evidence type="ECO:0000256" key="11">
    <source>
        <dbReference type="ARBA" id="ARBA00022989"/>
    </source>
</evidence>
<comment type="subcellular location">
    <subcellularLocation>
        <location evidence="2">Mitochondrion inner membrane</location>
        <topology evidence="2">Single-pass membrane protein</topology>
    </subcellularLocation>
</comment>
<dbReference type="Ensembl" id="ENSOTST00005169104.1">
    <property type="protein sequence ID" value="ENSOTSP00005142418.1"/>
    <property type="gene ID" value="ENSOTSG00005015612.2"/>
</dbReference>
<evidence type="ECO:0000256" key="13">
    <source>
        <dbReference type="ARBA" id="ARBA00023128"/>
    </source>
</evidence>
<evidence type="ECO:0000256" key="9">
    <source>
        <dbReference type="ARBA" id="ARBA00022792"/>
    </source>
</evidence>
<dbReference type="Proteomes" id="UP000694402">
    <property type="component" value="Unassembled WGS sequence"/>
</dbReference>
<dbReference type="AlphaFoldDB" id="A0AAZ3RMZ0"/>
<evidence type="ECO:0000256" key="15">
    <source>
        <dbReference type="ARBA" id="ARBA00031425"/>
    </source>
</evidence>
<keyword evidence="12" id="KW-0007">Acetylation</keyword>
<keyword evidence="14" id="KW-0472">Membrane</keyword>
<comment type="similarity">
    <text evidence="3">Belongs to the complex I NDUFA3 subunit family.</text>
</comment>
<accession>A0AAZ3RMZ0</accession>
<keyword evidence="11" id="KW-1133">Transmembrane helix</keyword>
<keyword evidence="18" id="KW-1185">Reference proteome</keyword>
<reference evidence="18" key="1">
    <citation type="journal article" date="2018" name="PLoS ONE">
        <title>Chinook salmon (Oncorhynchus tshawytscha) genome and transcriptome.</title>
        <authorList>
            <person name="Christensen K.A."/>
            <person name="Leong J.S."/>
            <person name="Sakhrani D."/>
            <person name="Biagi C.A."/>
            <person name="Minkley D.R."/>
            <person name="Withler R.E."/>
            <person name="Rondeau E.B."/>
            <person name="Koop B.F."/>
            <person name="Devlin R.H."/>
        </authorList>
    </citation>
    <scope>NUCLEOTIDE SEQUENCE [LARGE SCALE GENOMIC DNA]</scope>
</reference>
<keyword evidence="13" id="KW-0496">Mitochondrion</keyword>
<keyword evidence="10" id="KW-0249">Electron transport</keyword>
<dbReference type="PANTHER" id="PTHR15221:SF0">
    <property type="entry name" value="NADH DEHYDROGENASE [UBIQUINONE] 1 ALPHA SUBCOMPLEX SUBUNIT 3"/>
    <property type="match status" value="1"/>
</dbReference>
<evidence type="ECO:0000256" key="5">
    <source>
        <dbReference type="ARBA" id="ARBA00016391"/>
    </source>
</evidence>
<evidence type="ECO:0000256" key="16">
    <source>
        <dbReference type="ARBA" id="ARBA00032035"/>
    </source>
</evidence>
<proteinExistence type="inferred from homology"/>
<keyword evidence="9" id="KW-0999">Mitochondrion inner membrane</keyword>
<protein>
    <recommendedName>
        <fullName evidence="5">NADH dehydrogenase [ubiquinone] 1 alpha subcomplex subunit 3</fullName>
    </recommendedName>
    <alternativeName>
        <fullName evidence="15">Complex I-B9</fullName>
    </alternativeName>
    <alternativeName>
        <fullName evidence="16">NADH-ubiquinone oxidoreductase B9 subunit</fullName>
    </alternativeName>
</protein>
<dbReference type="GeneTree" id="ENSGT00390000004322"/>
<keyword evidence="7" id="KW-0679">Respiratory chain</keyword>
<dbReference type="Pfam" id="PF14987">
    <property type="entry name" value="NADHdh_A3"/>
    <property type="match status" value="1"/>
</dbReference>
<reference evidence="17" key="2">
    <citation type="submission" date="2025-08" db="UniProtKB">
        <authorList>
            <consortium name="Ensembl"/>
        </authorList>
    </citation>
    <scope>IDENTIFICATION</scope>
</reference>
<evidence type="ECO:0000256" key="6">
    <source>
        <dbReference type="ARBA" id="ARBA00022448"/>
    </source>
</evidence>
<evidence type="ECO:0000256" key="4">
    <source>
        <dbReference type="ARBA" id="ARBA00011533"/>
    </source>
</evidence>
<gene>
    <name evidence="17" type="primary">LOC112222716</name>
</gene>
<name>A0AAZ3RMZ0_ONCTS</name>
<evidence type="ECO:0000256" key="12">
    <source>
        <dbReference type="ARBA" id="ARBA00022990"/>
    </source>
</evidence>
<evidence type="ECO:0000256" key="8">
    <source>
        <dbReference type="ARBA" id="ARBA00022692"/>
    </source>
</evidence>
<keyword evidence="8" id="KW-0812">Transmembrane</keyword>
<comment type="subunit">
    <text evidence="4">Complex I is composed of 45 different subunits.</text>
</comment>